<feature type="chain" id="PRO_5029813281" description="Receptor-like protein 12" evidence="12">
    <location>
        <begin position="26"/>
        <end position="679"/>
    </location>
</feature>
<organism evidence="15 16">
    <name type="scientific">Quercus lobata</name>
    <name type="common">Valley oak</name>
    <dbReference type="NCBI Taxonomy" id="97700"/>
    <lineage>
        <taxon>Eukaryota</taxon>
        <taxon>Viridiplantae</taxon>
        <taxon>Streptophyta</taxon>
        <taxon>Embryophyta</taxon>
        <taxon>Tracheophyta</taxon>
        <taxon>Spermatophyta</taxon>
        <taxon>Magnoliopsida</taxon>
        <taxon>eudicotyledons</taxon>
        <taxon>Gunneridae</taxon>
        <taxon>Pentapetalae</taxon>
        <taxon>rosids</taxon>
        <taxon>fabids</taxon>
        <taxon>Fagales</taxon>
        <taxon>Fagaceae</taxon>
        <taxon>Quercus</taxon>
    </lineage>
</organism>
<dbReference type="EnsemblPlants" id="QL02p100715:mrna">
    <property type="protein sequence ID" value="QL02p100715:mrna"/>
    <property type="gene ID" value="QL02p100715"/>
</dbReference>
<reference evidence="16" key="1">
    <citation type="journal article" date="2016" name="G3 (Bethesda)">
        <title>First Draft Assembly and Annotation of the Genome of a California Endemic Oak Quercus lobata Nee (Fagaceae).</title>
        <authorList>
            <person name="Sork V.L."/>
            <person name="Fitz-Gibbon S.T."/>
            <person name="Puiu D."/>
            <person name="Crepeau M."/>
            <person name="Gugger P.F."/>
            <person name="Sherman R."/>
            <person name="Stevens K."/>
            <person name="Langley C.H."/>
            <person name="Pellegrini M."/>
            <person name="Salzberg S.L."/>
        </authorList>
    </citation>
    <scope>NUCLEOTIDE SEQUENCE [LARGE SCALE GENOMIC DNA]</scope>
    <source>
        <strain evidence="16">cv. SW786</strain>
    </source>
</reference>
<accession>A0A7N2L3C3</accession>
<dbReference type="SUPFAM" id="SSF52047">
    <property type="entry name" value="RNI-like"/>
    <property type="match status" value="1"/>
</dbReference>
<dbReference type="Proteomes" id="UP000594261">
    <property type="component" value="Chromosome 2"/>
</dbReference>
<evidence type="ECO:0000256" key="1">
    <source>
        <dbReference type="ARBA" id="ARBA00004251"/>
    </source>
</evidence>
<comment type="similarity">
    <text evidence="2">Belongs to the RLP family.</text>
</comment>
<evidence type="ECO:0000256" key="8">
    <source>
        <dbReference type="ARBA" id="ARBA00022989"/>
    </source>
</evidence>
<evidence type="ECO:0000313" key="15">
    <source>
        <dbReference type="EnsemblPlants" id="QL02p100715:mrna"/>
    </source>
</evidence>
<evidence type="ECO:0000256" key="12">
    <source>
        <dbReference type="SAM" id="SignalP"/>
    </source>
</evidence>
<keyword evidence="9" id="KW-0472">Membrane</keyword>
<keyword evidence="7" id="KW-0677">Repeat</keyword>
<dbReference type="InterPro" id="IPR003591">
    <property type="entry name" value="Leu-rich_rpt_typical-subtyp"/>
</dbReference>
<evidence type="ECO:0000259" key="14">
    <source>
        <dbReference type="Pfam" id="PF23598"/>
    </source>
</evidence>
<dbReference type="InterPro" id="IPR001611">
    <property type="entry name" value="Leu-rich_rpt"/>
</dbReference>
<dbReference type="SMART" id="SM00369">
    <property type="entry name" value="LRR_TYP"/>
    <property type="match status" value="5"/>
</dbReference>
<dbReference type="Pfam" id="PF08263">
    <property type="entry name" value="LRRNT_2"/>
    <property type="match status" value="1"/>
</dbReference>
<dbReference type="FunFam" id="3.80.10.10:FF:000041">
    <property type="entry name" value="LRR receptor-like serine/threonine-protein kinase ERECTA"/>
    <property type="match status" value="1"/>
</dbReference>
<evidence type="ECO:0008006" key="17">
    <source>
        <dbReference type="Google" id="ProtNLM"/>
    </source>
</evidence>
<evidence type="ECO:0000256" key="4">
    <source>
        <dbReference type="ARBA" id="ARBA00022614"/>
    </source>
</evidence>
<keyword evidence="10" id="KW-0675">Receptor</keyword>
<evidence type="ECO:0000256" key="6">
    <source>
        <dbReference type="ARBA" id="ARBA00022729"/>
    </source>
</evidence>
<keyword evidence="3" id="KW-1003">Cell membrane</keyword>
<keyword evidence="6 12" id="KW-0732">Signal</keyword>
<feature type="domain" description="Disease resistance R13L4/SHOC-2-like LRR" evidence="14">
    <location>
        <begin position="209"/>
        <end position="418"/>
    </location>
</feature>
<feature type="signal peptide" evidence="12">
    <location>
        <begin position="1"/>
        <end position="25"/>
    </location>
</feature>
<evidence type="ECO:0000256" key="9">
    <source>
        <dbReference type="ARBA" id="ARBA00023136"/>
    </source>
</evidence>
<reference evidence="15" key="2">
    <citation type="submission" date="2021-01" db="UniProtKB">
        <authorList>
            <consortium name="EnsemblPlants"/>
        </authorList>
    </citation>
    <scope>IDENTIFICATION</scope>
</reference>
<dbReference type="Gene3D" id="3.80.10.10">
    <property type="entry name" value="Ribonuclease Inhibitor"/>
    <property type="match status" value="2"/>
</dbReference>
<protein>
    <recommendedName>
        <fullName evidence="17">Receptor-like protein 12</fullName>
    </recommendedName>
</protein>
<dbReference type="GO" id="GO:0005886">
    <property type="term" value="C:plasma membrane"/>
    <property type="evidence" value="ECO:0007669"/>
    <property type="project" value="UniProtKB-SubCell"/>
</dbReference>
<keyword evidence="11" id="KW-0325">Glycoprotein</keyword>
<evidence type="ECO:0000256" key="2">
    <source>
        <dbReference type="ARBA" id="ARBA00009592"/>
    </source>
</evidence>
<proteinExistence type="inferred from homology"/>
<dbReference type="OMA" id="HTDSARN"/>
<dbReference type="InterPro" id="IPR055414">
    <property type="entry name" value="LRR_R13L4/SHOC2-like"/>
</dbReference>
<evidence type="ECO:0000256" key="10">
    <source>
        <dbReference type="ARBA" id="ARBA00023170"/>
    </source>
</evidence>
<keyword evidence="8" id="KW-1133">Transmembrane helix</keyword>
<evidence type="ECO:0000256" key="7">
    <source>
        <dbReference type="ARBA" id="ARBA00022737"/>
    </source>
</evidence>
<evidence type="ECO:0000256" key="3">
    <source>
        <dbReference type="ARBA" id="ARBA00022475"/>
    </source>
</evidence>
<dbReference type="PANTHER" id="PTHR48061:SF12">
    <property type="entry name" value="DISEASE RESISTANCE LIKE PROTEIN"/>
    <property type="match status" value="1"/>
</dbReference>
<evidence type="ECO:0000256" key="5">
    <source>
        <dbReference type="ARBA" id="ARBA00022692"/>
    </source>
</evidence>
<evidence type="ECO:0000256" key="11">
    <source>
        <dbReference type="ARBA" id="ARBA00023180"/>
    </source>
</evidence>
<dbReference type="Pfam" id="PF00560">
    <property type="entry name" value="LRR_1"/>
    <property type="match status" value="3"/>
</dbReference>
<dbReference type="InterPro" id="IPR013210">
    <property type="entry name" value="LRR_N_plant-typ"/>
</dbReference>
<dbReference type="InterPro" id="IPR046956">
    <property type="entry name" value="RLP23-like"/>
</dbReference>
<comment type="subcellular location">
    <subcellularLocation>
        <location evidence="1">Cell membrane</location>
        <topology evidence="1">Single-pass type I membrane protein</topology>
    </subcellularLocation>
</comment>
<evidence type="ECO:0000259" key="13">
    <source>
        <dbReference type="Pfam" id="PF08263"/>
    </source>
</evidence>
<keyword evidence="5" id="KW-0812">Transmembrane</keyword>
<dbReference type="AlphaFoldDB" id="A0A7N2L3C3"/>
<name>A0A7N2L3C3_QUELO</name>
<dbReference type="PANTHER" id="PTHR48061">
    <property type="entry name" value="LEUCINE-RICH REPEAT RECEPTOR PROTEIN KINASE EMS1-LIKE-RELATED"/>
    <property type="match status" value="1"/>
</dbReference>
<evidence type="ECO:0000313" key="16">
    <source>
        <dbReference type="Proteomes" id="UP000594261"/>
    </source>
</evidence>
<feature type="domain" description="Leucine-rich repeat-containing N-terminal plant-type" evidence="13">
    <location>
        <begin position="38"/>
        <end position="89"/>
    </location>
</feature>
<dbReference type="InterPro" id="IPR032675">
    <property type="entry name" value="LRR_dom_sf"/>
</dbReference>
<dbReference type="Gramene" id="QL02p100715:mrna">
    <property type="protein sequence ID" value="QL02p100715:mrna"/>
    <property type="gene ID" value="QL02p100715"/>
</dbReference>
<dbReference type="SUPFAM" id="SSF52058">
    <property type="entry name" value="L domain-like"/>
    <property type="match status" value="1"/>
</dbReference>
<sequence length="679" mass="76639">MASSLYRLKFVYLLSFLSTFHLVATHSFSYLQPLCHGHERSYLLKFKESFVINNKKSISIDPSAYPKVASWTSEGSNSDCFSWDGVECDEFNGHVIGLDLYCIYLHGSINCSSSLFNLVHLQRLNLADNHFKDSQIPSTVSYLSKLTYLNLSNSVFSSQIPLEFSQLSQMSSLDLSFNHLEIKKPSLGHLVENLTRLEKPDLSWVHIPSSLGNRHLNILDLSYNTFKGNIPSSFGKLIQLSSLNLAQNELTGRIPFELANLTQLTALFLYQNFISGQIPFRLMNLTKLSVLHLAGNRLADQIPSSIFNLKNLEFLDLSLNNFTGKVEFDEFGKLKKLTSLHLSDCGVSLIISETSANTTLQKFQTLGFYLCDLSKFPDFLANQDELVWLDLGTNNIHGQVPEWFWNMSKENLEVIDISENFLTSLGQHPILLPWTRLIILDLTFNKLQGSLPIPSFSTLEYLVSKNSFTEKIPELICNKSSPQVLDLSNNNLSGSLPQCLHNFGDSLLILDLRRNAFEGSIPQTWTNGSKLIIINFSQNKFQESLDLSQNKLFGEIPQQLTQLTFLEYFNISHNHLVRPIPQGKQFDTFPSNSFEGNPGLCGSPLRKKCKNFEVSLPSPSAPEESQDLRSPFQFGWKIVLIGYGFGLVVGVTIGHTDSARNQDWLMKTFGMRKLVRGLI</sequence>
<keyword evidence="4" id="KW-0433">Leucine-rich repeat</keyword>
<dbReference type="InParanoid" id="A0A7N2L3C3"/>
<keyword evidence="16" id="KW-1185">Reference proteome</keyword>
<dbReference type="Pfam" id="PF23598">
    <property type="entry name" value="LRR_14"/>
    <property type="match status" value="1"/>
</dbReference>